<organism evidence="1 2">
    <name type="scientific">Phytophthora fragariaefolia</name>
    <dbReference type="NCBI Taxonomy" id="1490495"/>
    <lineage>
        <taxon>Eukaryota</taxon>
        <taxon>Sar</taxon>
        <taxon>Stramenopiles</taxon>
        <taxon>Oomycota</taxon>
        <taxon>Peronosporomycetes</taxon>
        <taxon>Peronosporales</taxon>
        <taxon>Peronosporaceae</taxon>
        <taxon>Phytophthora</taxon>
    </lineage>
</organism>
<protein>
    <submittedName>
        <fullName evidence="1">Unnamed protein product</fullName>
    </submittedName>
</protein>
<keyword evidence="2" id="KW-1185">Reference proteome</keyword>
<accession>A0A9W6TZR5</accession>
<evidence type="ECO:0000313" key="2">
    <source>
        <dbReference type="Proteomes" id="UP001165121"/>
    </source>
</evidence>
<dbReference type="Proteomes" id="UP001165121">
    <property type="component" value="Unassembled WGS sequence"/>
</dbReference>
<evidence type="ECO:0000313" key="1">
    <source>
        <dbReference type="EMBL" id="GMF22943.1"/>
    </source>
</evidence>
<proteinExistence type="predicted"/>
<dbReference type="AlphaFoldDB" id="A0A9W6TZR5"/>
<comment type="caution">
    <text evidence="1">The sequence shown here is derived from an EMBL/GenBank/DDBJ whole genome shotgun (WGS) entry which is preliminary data.</text>
</comment>
<reference evidence="1" key="1">
    <citation type="submission" date="2023-04" db="EMBL/GenBank/DDBJ databases">
        <title>Phytophthora fragariaefolia NBRC 109709.</title>
        <authorList>
            <person name="Ichikawa N."/>
            <person name="Sato H."/>
            <person name="Tonouchi N."/>
        </authorList>
    </citation>
    <scope>NUCLEOTIDE SEQUENCE</scope>
    <source>
        <strain evidence="1">NBRC 109709</strain>
    </source>
</reference>
<name>A0A9W6TZR5_9STRA</name>
<gene>
    <name evidence="1" type="ORF">Pfra01_000350100</name>
</gene>
<sequence>MDYDTALSADDSVVAARSTHAAASSPEKGDEQLVAIQTTESPVADGGRNWTVAAARALAQSLRQVSMEGRGGQGASHVSQRIFTEYRRLVPTTTRKVKALDDKMATLNAAYKFISDLNAHRVIGSTGRGPWSSLDAGERKTRWYVQLSDAPVSSN</sequence>
<dbReference type="EMBL" id="BSXT01000268">
    <property type="protein sequence ID" value="GMF22943.1"/>
    <property type="molecule type" value="Genomic_DNA"/>
</dbReference>